<feature type="domain" description="Myb-like" evidence="3">
    <location>
        <begin position="18"/>
        <end position="65"/>
    </location>
</feature>
<dbReference type="SMR" id="A0A1Z5SAW0"/>
<sequence length="259" mass="27831">MAVPEEAAVGDGRPVATKKSAWTKEEDAVLREQVLLHGPQNWAAISEALAGRNPKSCRLRWCQHLSPLVDTARPFTPLEDEKIIASYCVFGSKWATIAGFLPGRTDNAIKNRWHSVLSKVYQQQQRAAAPIRRLPDGTLVLFPLTPGDVKAFRMDTIPVPRHPPPGIGLSGECLNLFPLVAGDLVRGNNASEAAAMVVDCSTDESLVELRLWPSTNHDGGVQDDESLAELRLWPSTNHGGGVQGDGAGSSGAQDCLVSA</sequence>
<dbReference type="Gene3D" id="1.10.10.60">
    <property type="entry name" value="Homeodomain-like"/>
    <property type="match status" value="2"/>
</dbReference>
<keyword evidence="1" id="KW-0238">DNA-binding</keyword>
<dbReference type="PANTHER" id="PTHR45614:SF262">
    <property type="entry name" value="TRANSCRIPTION FACTOR MYB44"/>
    <property type="match status" value="1"/>
</dbReference>
<evidence type="ECO:0000313" key="5">
    <source>
        <dbReference type="EMBL" id="OQU92946.1"/>
    </source>
</evidence>
<proteinExistence type="predicted"/>
<evidence type="ECO:0000259" key="4">
    <source>
        <dbReference type="PROSITE" id="PS51294"/>
    </source>
</evidence>
<dbReference type="GO" id="GO:0006355">
    <property type="term" value="P:regulation of DNA-templated transcription"/>
    <property type="evidence" value="ECO:0000318"/>
    <property type="project" value="GO_Central"/>
</dbReference>
<keyword evidence="6" id="KW-1185">Reference proteome</keyword>
<feature type="compositionally biased region" description="Gly residues" evidence="2">
    <location>
        <begin position="238"/>
        <end position="249"/>
    </location>
</feature>
<accession>A0A1Z5SAW0</accession>
<protein>
    <submittedName>
        <fullName evidence="5">Uncharacterized protein</fullName>
    </submittedName>
</protein>
<dbReference type="AlphaFoldDB" id="A0A1Z5SAW0"/>
<dbReference type="SMART" id="SM00717">
    <property type="entry name" value="SANT"/>
    <property type="match status" value="2"/>
</dbReference>
<dbReference type="OrthoDB" id="2143914at2759"/>
<feature type="compositionally biased region" description="Low complexity" evidence="2">
    <location>
        <begin position="250"/>
        <end position="259"/>
    </location>
</feature>
<dbReference type="eggNOG" id="KOG0048">
    <property type="taxonomic scope" value="Eukaryota"/>
</dbReference>
<dbReference type="CDD" id="cd00167">
    <property type="entry name" value="SANT"/>
    <property type="match status" value="2"/>
</dbReference>
<reference evidence="5 6" key="1">
    <citation type="journal article" date="2009" name="Nature">
        <title>The Sorghum bicolor genome and the diversification of grasses.</title>
        <authorList>
            <person name="Paterson A.H."/>
            <person name="Bowers J.E."/>
            <person name="Bruggmann R."/>
            <person name="Dubchak I."/>
            <person name="Grimwood J."/>
            <person name="Gundlach H."/>
            <person name="Haberer G."/>
            <person name="Hellsten U."/>
            <person name="Mitros T."/>
            <person name="Poliakov A."/>
            <person name="Schmutz J."/>
            <person name="Spannagl M."/>
            <person name="Tang H."/>
            <person name="Wang X."/>
            <person name="Wicker T."/>
            <person name="Bharti A.K."/>
            <person name="Chapman J."/>
            <person name="Feltus F.A."/>
            <person name="Gowik U."/>
            <person name="Grigoriev I.V."/>
            <person name="Lyons E."/>
            <person name="Maher C.A."/>
            <person name="Martis M."/>
            <person name="Narechania A."/>
            <person name="Otillar R.P."/>
            <person name="Penning B.W."/>
            <person name="Salamov A.A."/>
            <person name="Wang Y."/>
            <person name="Zhang L."/>
            <person name="Carpita N.C."/>
            <person name="Freeling M."/>
            <person name="Gingle A.R."/>
            <person name="Hash C.T."/>
            <person name="Keller B."/>
            <person name="Klein P."/>
            <person name="Kresovich S."/>
            <person name="McCann M.C."/>
            <person name="Ming R."/>
            <person name="Peterson D.G."/>
            <person name="Mehboob-ur-Rahman"/>
            <person name="Ware D."/>
            <person name="Westhoff P."/>
            <person name="Mayer K.F."/>
            <person name="Messing J."/>
            <person name="Rokhsar D.S."/>
        </authorList>
    </citation>
    <scope>NUCLEOTIDE SEQUENCE [LARGE SCALE GENOMIC DNA]</scope>
    <source>
        <strain evidence="6">cv. BTx623</strain>
    </source>
</reference>
<dbReference type="InterPro" id="IPR001005">
    <property type="entry name" value="SANT/Myb"/>
</dbReference>
<evidence type="ECO:0000313" key="6">
    <source>
        <dbReference type="Proteomes" id="UP000000768"/>
    </source>
</evidence>
<evidence type="ECO:0000256" key="2">
    <source>
        <dbReference type="SAM" id="MobiDB-lite"/>
    </source>
</evidence>
<reference evidence="6" key="2">
    <citation type="journal article" date="2018" name="Plant J.">
        <title>The Sorghum bicolor reference genome: improved assembly, gene annotations, a transcriptome atlas, and signatures of genome organization.</title>
        <authorList>
            <person name="McCormick R.F."/>
            <person name="Truong S.K."/>
            <person name="Sreedasyam A."/>
            <person name="Jenkins J."/>
            <person name="Shu S."/>
            <person name="Sims D."/>
            <person name="Kennedy M."/>
            <person name="Amirebrahimi M."/>
            <person name="Weers B.D."/>
            <person name="McKinley B."/>
            <person name="Mattison A."/>
            <person name="Morishige D.T."/>
            <person name="Grimwood J."/>
            <person name="Schmutz J."/>
            <person name="Mullet J.E."/>
        </authorList>
    </citation>
    <scope>NUCLEOTIDE SEQUENCE [LARGE SCALE GENOMIC DNA]</scope>
    <source>
        <strain evidence="6">cv. BTx623</strain>
    </source>
</reference>
<dbReference type="EMBL" id="CM000760">
    <property type="protein sequence ID" value="OQU92946.1"/>
    <property type="molecule type" value="Genomic_DNA"/>
</dbReference>
<dbReference type="InterPro" id="IPR050560">
    <property type="entry name" value="MYB_TF"/>
</dbReference>
<dbReference type="PROSITE" id="PS50090">
    <property type="entry name" value="MYB_LIKE"/>
    <property type="match status" value="2"/>
</dbReference>
<feature type="domain" description="HTH myb-type" evidence="4">
    <location>
        <begin position="73"/>
        <end position="121"/>
    </location>
</feature>
<dbReference type="KEGG" id="sbi:8085235"/>
<feature type="domain" description="Myb-like" evidence="3">
    <location>
        <begin position="74"/>
        <end position="117"/>
    </location>
</feature>
<feature type="region of interest" description="Disordered" evidence="2">
    <location>
        <begin position="234"/>
        <end position="259"/>
    </location>
</feature>
<dbReference type="PANTHER" id="PTHR45614">
    <property type="entry name" value="MYB PROTEIN-RELATED"/>
    <property type="match status" value="1"/>
</dbReference>
<dbReference type="OMA" id="IWPAARV"/>
<dbReference type="Gramene" id="OQU92946">
    <property type="protein sequence ID" value="OQU92946"/>
    <property type="gene ID" value="SORBI_3001G443700"/>
</dbReference>
<evidence type="ECO:0000259" key="3">
    <source>
        <dbReference type="PROSITE" id="PS50090"/>
    </source>
</evidence>
<dbReference type="SUPFAM" id="SSF46689">
    <property type="entry name" value="Homeodomain-like"/>
    <property type="match status" value="1"/>
</dbReference>
<dbReference type="InterPro" id="IPR009057">
    <property type="entry name" value="Homeodomain-like_sf"/>
</dbReference>
<feature type="region of interest" description="Disordered" evidence="2">
    <location>
        <begin position="1"/>
        <end position="20"/>
    </location>
</feature>
<dbReference type="InParanoid" id="A0A1Z5SAW0"/>
<feature type="domain" description="HTH myb-type" evidence="4">
    <location>
        <begin position="18"/>
        <end position="69"/>
    </location>
</feature>
<gene>
    <name evidence="5" type="ORF">SORBI_3001G443700</name>
</gene>
<dbReference type="GO" id="GO:0005634">
    <property type="term" value="C:nucleus"/>
    <property type="evidence" value="ECO:0000318"/>
    <property type="project" value="GO_Central"/>
</dbReference>
<dbReference type="GO" id="GO:0000978">
    <property type="term" value="F:RNA polymerase II cis-regulatory region sequence-specific DNA binding"/>
    <property type="evidence" value="ECO:0000318"/>
    <property type="project" value="GO_Central"/>
</dbReference>
<dbReference type="PROSITE" id="PS51294">
    <property type="entry name" value="HTH_MYB"/>
    <property type="match status" value="2"/>
</dbReference>
<dbReference type="InterPro" id="IPR017930">
    <property type="entry name" value="Myb_dom"/>
</dbReference>
<name>A0A1Z5SAW0_SORBI</name>
<dbReference type="GO" id="GO:0000981">
    <property type="term" value="F:DNA-binding transcription factor activity, RNA polymerase II-specific"/>
    <property type="evidence" value="ECO:0000318"/>
    <property type="project" value="GO_Central"/>
</dbReference>
<evidence type="ECO:0000256" key="1">
    <source>
        <dbReference type="ARBA" id="ARBA00023125"/>
    </source>
</evidence>
<dbReference type="Proteomes" id="UP000000768">
    <property type="component" value="Chromosome 1"/>
</dbReference>
<organism evidence="5 6">
    <name type="scientific">Sorghum bicolor</name>
    <name type="common">Sorghum</name>
    <name type="synonym">Sorghum vulgare</name>
    <dbReference type="NCBI Taxonomy" id="4558"/>
    <lineage>
        <taxon>Eukaryota</taxon>
        <taxon>Viridiplantae</taxon>
        <taxon>Streptophyta</taxon>
        <taxon>Embryophyta</taxon>
        <taxon>Tracheophyta</taxon>
        <taxon>Spermatophyta</taxon>
        <taxon>Magnoliopsida</taxon>
        <taxon>Liliopsida</taxon>
        <taxon>Poales</taxon>
        <taxon>Poaceae</taxon>
        <taxon>PACMAD clade</taxon>
        <taxon>Panicoideae</taxon>
        <taxon>Andropogonodae</taxon>
        <taxon>Andropogoneae</taxon>
        <taxon>Sorghinae</taxon>
        <taxon>Sorghum</taxon>
    </lineage>
</organism>
<dbReference type="Pfam" id="PF00249">
    <property type="entry name" value="Myb_DNA-binding"/>
    <property type="match status" value="2"/>
</dbReference>
<dbReference type="STRING" id="4558.A0A1Z5SAW0"/>